<organism evidence="1 2">
    <name type="scientific">Leptospira brenneri</name>
    <dbReference type="NCBI Taxonomy" id="2023182"/>
    <lineage>
        <taxon>Bacteria</taxon>
        <taxon>Pseudomonadati</taxon>
        <taxon>Spirochaetota</taxon>
        <taxon>Spirochaetia</taxon>
        <taxon>Leptospirales</taxon>
        <taxon>Leptospiraceae</taxon>
        <taxon>Leptospira</taxon>
    </lineage>
</organism>
<dbReference type="AlphaFoldDB" id="A0A2M9Y2T2"/>
<evidence type="ECO:0000313" key="1">
    <source>
        <dbReference type="EMBL" id="TGK91492.1"/>
    </source>
</evidence>
<dbReference type="RefSeq" id="WP_100790247.1">
    <property type="nucleotide sequence ID" value="NZ_NPDQ01000003.1"/>
</dbReference>
<name>A0A2M9Y2T2_9LEPT</name>
<comment type="caution">
    <text evidence="1">The sequence shown here is derived from an EMBL/GenBank/DDBJ whole genome shotgun (WGS) entry which is preliminary data.</text>
</comment>
<keyword evidence="2" id="KW-1185">Reference proteome</keyword>
<dbReference type="Proteomes" id="UP000297891">
    <property type="component" value="Unassembled WGS sequence"/>
</dbReference>
<evidence type="ECO:0000313" key="2">
    <source>
        <dbReference type="Proteomes" id="UP000297891"/>
    </source>
</evidence>
<reference evidence="1" key="1">
    <citation type="journal article" date="2019" name="PLoS Negl. Trop. Dis.">
        <title>Revisiting the worldwide diversity of Leptospira species in the environment.</title>
        <authorList>
            <person name="Vincent A.T."/>
            <person name="Schiettekatte O."/>
            <person name="Bourhy P."/>
            <person name="Veyrier F.J."/>
            <person name="Picardeau M."/>
        </authorList>
    </citation>
    <scope>NUCLEOTIDE SEQUENCE [LARGE SCALE GENOMIC DNA]</scope>
    <source>
        <strain evidence="1">201800277</strain>
    </source>
</reference>
<dbReference type="OrthoDB" id="33037at2"/>
<accession>A0A2M9Y2T2</accession>
<dbReference type="InterPro" id="IPR019660">
    <property type="entry name" value="Put_sensory_transdc_reg_YbjN"/>
</dbReference>
<dbReference type="Pfam" id="PF10722">
    <property type="entry name" value="YbjN"/>
    <property type="match status" value="1"/>
</dbReference>
<protein>
    <submittedName>
        <fullName evidence="1">YbjN domain-containing protein</fullName>
    </submittedName>
</protein>
<sequence length="161" mass="18713">MNQMKKIIVLLFFFSFFEIFPEPPKTKQPDPLAKSANVYHTVDKSMIRKLVVSLGYSIISDEERLMILGYQDSKVGLMFSNETSIQFYSSFNSDKANKVNLANRWNQKMRYSRSYLDTDGRLILESDFDYSGGVSEESIREFLQKFQILNSQFTTLLILAE</sequence>
<dbReference type="EMBL" id="RQFP01000014">
    <property type="protein sequence ID" value="TGK91492.1"/>
    <property type="molecule type" value="Genomic_DNA"/>
</dbReference>
<gene>
    <name evidence="1" type="ORF">EHQ30_14840</name>
</gene>
<proteinExistence type="predicted"/>